<organism evidence="2 3">
    <name type="scientific">Candidatus Enterococcus testudinis</name>
    <dbReference type="NCBI Taxonomy" id="1834191"/>
    <lineage>
        <taxon>Bacteria</taxon>
        <taxon>Bacillati</taxon>
        <taxon>Bacillota</taxon>
        <taxon>Bacilli</taxon>
        <taxon>Lactobacillales</taxon>
        <taxon>Enterococcaceae</taxon>
        <taxon>Enterococcus</taxon>
    </lineage>
</organism>
<evidence type="ECO:0000313" key="2">
    <source>
        <dbReference type="EMBL" id="OTN75263.1"/>
    </source>
</evidence>
<dbReference type="EMBL" id="NGKU01000001">
    <property type="protein sequence ID" value="OTN75263.1"/>
    <property type="molecule type" value="Genomic_DNA"/>
</dbReference>
<accession>A0A242A3T1</accession>
<dbReference type="STRING" id="1834191.A5886_000333"/>
<dbReference type="Pfam" id="PF01521">
    <property type="entry name" value="Fe-S_biosyn"/>
    <property type="match status" value="1"/>
</dbReference>
<sequence length="127" mass="14033">MEILIAQQAGEKIKAVMQATDRLYFAGEEGWDPFPATTTASVDVDLRLIVAPDTYPLSDKSPYTVKCQTSIGVVWTTDEMNQTYSKTIQLTLAEQGRLQLKTAGQATKDVQLLRIEQHTARGASWGN</sequence>
<dbReference type="AlphaFoldDB" id="A0A242A3T1"/>
<dbReference type="SUPFAM" id="SSF89360">
    <property type="entry name" value="HesB-like domain"/>
    <property type="match status" value="1"/>
</dbReference>
<feature type="domain" description="Core" evidence="1">
    <location>
        <begin position="1"/>
        <end position="108"/>
    </location>
</feature>
<proteinExistence type="predicted"/>
<name>A0A242A3T1_9ENTE</name>
<keyword evidence="3" id="KW-1185">Reference proteome</keyword>
<evidence type="ECO:0000313" key="3">
    <source>
        <dbReference type="Proteomes" id="UP000195043"/>
    </source>
</evidence>
<dbReference type="RefSeq" id="WP_086273333.1">
    <property type="nucleotide sequence ID" value="NZ_NGKU01000001.1"/>
</dbReference>
<comment type="caution">
    <text evidence="2">The sequence shown here is derived from an EMBL/GenBank/DDBJ whole genome shotgun (WGS) entry which is preliminary data.</text>
</comment>
<dbReference type="Proteomes" id="UP000195043">
    <property type="component" value="Unassembled WGS sequence"/>
</dbReference>
<protein>
    <recommendedName>
        <fullName evidence="1">Core domain-containing protein</fullName>
    </recommendedName>
</protein>
<dbReference type="InterPro" id="IPR000361">
    <property type="entry name" value="ATAP_core_dom"/>
</dbReference>
<dbReference type="OrthoDB" id="2185061at2"/>
<dbReference type="InterPro" id="IPR035903">
    <property type="entry name" value="HesB-like_dom_sf"/>
</dbReference>
<gene>
    <name evidence="2" type="ORF">A5886_000333</name>
</gene>
<evidence type="ECO:0000259" key="1">
    <source>
        <dbReference type="Pfam" id="PF01521"/>
    </source>
</evidence>
<dbReference type="Gene3D" id="2.60.300.12">
    <property type="entry name" value="HesB-like domain"/>
    <property type="match status" value="1"/>
</dbReference>
<reference evidence="2 3" key="1">
    <citation type="submission" date="2017-05" db="EMBL/GenBank/DDBJ databases">
        <title>The Genome Sequence of Enterococcus sp. 8G7_MSG3316.</title>
        <authorList>
            <consortium name="The Broad Institute Genomics Platform"/>
            <consortium name="The Broad Institute Genomic Center for Infectious Diseases"/>
            <person name="Earl A."/>
            <person name="Manson A."/>
            <person name="Schwartman J."/>
            <person name="Gilmore M."/>
            <person name="Abouelleil A."/>
            <person name="Cao P."/>
            <person name="Chapman S."/>
            <person name="Cusick C."/>
            <person name="Shea T."/>
            <person name="Young S."/>
            <person name="Neafsey D."/>
            <person name="Nusbaum C."/>
            <person name="Birren B."/>
        </authorList>
    </citation>
    <scope>NUCLEOTIDE SEQUENCE [LARGE SCALE GENOMIC DNA]</scope>
    <source>
        <strain evidence="2 3">8G7_MSG3316</strain>
    </source>
</reference>